<sequence>MILSLLTNPSIKTGSPFAASPRLRGGRAPFEFYPTPPSAIRALLAEEEFEGSIWEPACGDGAIARELIAEGYDTVATDITDWGYGESGHDFLTADKPLARNIVTNPPYGRGLADKFIRKALSFTEQTGGRVAMLLNIASLCHPSRHESYMRKPPSVIYALDDCICWPCGDPQLATRHTAMHRYVWMIWDHGFTGETVFRWLSTAPFEDGASINAQQEGEEQ</sequence>
<dbReference type="AlphaFoldDB" id="A0A1E2RWF4"/>
<dbReference type="GO" id="GO:0032259">
    <property type="term" value="P:methylation"/>
    <property type="evidence" value="ECO:0007669"/>
    <property type="project" value="InterPro"/>
</dbReference>
<comment type="caution">
    <text evidence="1">The sequence shown here is derived from an EMBL/GenBank/DDBJ whole genome shotgun (WGS) entry which is preliminary data.</text>
</comment>
<evidence type="ECO:0000313" key="2">
    <source>
        <dbReference type="Proteomes" id="UP000095087"/>
    </source>
</evidence>
<accession>A0A1E2RWF4</accession>
<dbReference type="OrthoDB" id="1079385at2"/>
<dbReference type="Proteomes" id="UP000095087">
    <property type="component" value="Unassembled WGS sequence"/>
</dbReference>
<gene>
    <name evidence="1" type="ORF">A7A08_02353</name>
</gene>
<dbReference type="GO" id="GO:0003676">
    <property type="term" value="F:nucleic acid binding"/>
    <property type="evidence" value="ECO:0007669"/>
    <property type="project" value="InterPro"/>
</dbReference>
<dbReference type="GO" id="GO:0008168">
    <property type="term" value="F:methyltransferase activity"/>
    <property type="evidence" value="ECO:0007669"/>
    <property type="project" value="InterPro"/>
</dbReference>
<dbReference type="EMBL" id="MASI01000006">
    <property type="protein sequence ID" value="ODA66586.1"/>
    <property type="molecule type" value="Genomic_DNA"/>
</dbReference>
<dbReference type="SUPFAM" id="SSF53335">
    <property type="entry name" value="S-adenosyl-L-methionine-dependent methyltransferases"/>
    <property type="match status" value="1"/>
</dbReference>
<protein>
    <submittedName>
        <fullName evidence="1">Uncharacterized protein</fullName>
    </submittedName>
</protein>
<reference evidence="1 2" key="1">
    <citation type="submission" date="2016-07" db="EMBL/GenBank/DDBJ databases">
        <title>Draft genome sequence of Methyloligella halotolerans C2T (VKM B-2706T=CCUG 61687T=DSM 25045T), a halotolerant polyhydroxybutyrate accumulating methylotroph.</title>
        <authorList>
            <person name="Vasilenko O.V."/>
            <person name="Doronina N.V."/>
            <person name="Poroshina M.N."/>
            <person name="Tarlachkov S.V."/>
            <person name="Trotsenko Y.A."/>
        </authorList>
    </citation>
    <scope>NUCLEOTIDE SEQUENCE [LARGE SCALE GENOMIC DNA]</scope>
    <source>
        <strain evidence="1 2">VKM B-2706</strain>
    </source>
</reference>
<dbReference type="PROSITE" id="PS00092">
    <property type="entry name" value="N6_MTASE"/>
    <property type="match status" value="1"/>
</dbReference>
<dbReference type="InterPro" id="IPR002052">
    <property type="entry name" value="DNA_methylase_N6_adenine_CS"/>
</dbReference>
<dbReference type="STRING" id="1177755.A7A08_02353"/>
<dbReference type="Gene3D" id="3.40.50.150">
    <property type="entry name" value="Vaccinia Virus protein VP39"/>
    <property type="match status" value="1"/>
</dbReference>
<proteinExistence type="predicted"/>
<evidence type="ECO:0000313" key="1">
    <source>
        <dbReference type="EMBL" id="ODA66586.1"/>
    </source>
</evidence>
<dbReference type="InterPro" id="IPR029063">
    <property type="entry name" value="SAM-dependent_MTases_sf"/>
</dbReference>
<dbReference type="RefSeq" id="WP_069095567.1">
    <property type="nucleotide sequence ID" value="NZ_MASI01000006.1"/>
</dbReference>
<name>A0A1E2RWF4_9HYPH</name>
<keyword evidence="2" id="KW-1185">Reference proteome</keyword>
<organism evidence="1 2">
    <name type="scientific">Methyloligella halotolerans</name>
    <dbReference type="NCBI Taxonomy" id="1177755"/>
    <lineage>
        <taxon>Bacteria</taxon>
        <taxon>Pseudomonadati</taxon>
        <taxon>Pseudomonadota</taxon>
        <taxon>Alphaproteobacteria</taxon>
        <taxon>Hyphomicrobiales</taxon>
        <taxon>Hyphomicrobiaceae</taxon>
        <taxon>Methyloligella</taxon>
    </lineage>
</organism>